<reference evidence="1 2" key="1">
    <citation type="journal article" date="2014" name="Genome Announc.">
        <title>Comparative Genome Analysis of Two Isolates of the Fish Pathogen Piscirickettsia salmonis from Different Hosts Reveals Major Differences in Virulence-Associated Secretion Systems.</title>
        <authorList>
            <person name="Bohle H."/>
            <person name="Henriquez P."/>
            <person name="Grothusen H."/>
            <person name="Navas E."/>
            <person name="Sandoval A."/>
            <person name="Bustamante F."/>
            <person name="Bustos P."/>
            <person name="Mancilla M."/>
        </authorList>
    </citation>
    <scope>NUCLEOTIDE SEQUENCE [LARGE SCALE GENOMIC DNA]</scope>
    <source>
        <strain evidence="2">B1-32597</strain>
    </source>
</reference>
<name>A0A1L6TC09_PISSA</name>
<organism evidence="1 2">
    <name type="scientific">Piscirickettsia salmonis</name>
    <dbReference type="NCBI Taxonomy" id="1238"/>
    <lineage>
        <taxon>Bacteria</taxon>
        <taxon>Pseudomonadati</taxon>
        <taxon>Pseudomonadota</taxon>
        <taxon>Gammaproteobacteria</taxon>
        <taxon>Thiotrichales</taxon>
        <taxon>Piscirickettsiaceae</taxon>
        <taxon>Piscirickettsia</taxon>
    </lineage>
</organism>
<dbReference type="Proteomes" id="UP000029558">
    <property type="component" value="Chromosome"/>
</dbReference>
<dbReference type="EMBL" id="CP012508">
    <property type="protein sequence ID" value="ALB22868.1"/>
    <property type="molecule type" value="Genomic_DNA"/>
</dbReference>
<protein>
    <submittedName>
        <fullName evidence="1">Uncharacterized protein</fullName>
    </submittedName>
</protein>
<evidence type="ECO:0000313" key="2">
    <source>
        <dbReference type="Proteomes" id="UP000029558"/>
    </source>
</evidence>
<accession>A0A1L6TC09</accession>
<gene>
    <name evidence="1" type="ORF">KU39_1686</name>
</gene>
<dbReference type="OrthoDB" id="5654135at2"/>
<sequence length="605" mass="69439">MIYVVSNKFKYNETELNTAMRISPTSALLLVLKKCPEKKEIISPLLFEGRCALDEDDLNTILNSLALLYPRAHYEVVTDPDFIYNDPIRRYLESQFAVNFLLKNLEGVDSTKLDDLINNYLHYFSTEQQAKIQQVLDGTALPEDSLLHKEYADAILNAQSNTNYTDFSPDEQQKITKLLKLSFLSLQVTNYGYCPSLSINTHNQTKPEKLDQEKAISQHMGLIKSYHPLTADDSLLREQPTTFTKPADKFSYTPSLSPTQQGLSYSSLVNPSSSNASEAMLAQISVLTDLRKNKHQLQFDQDELIKYLHTFASVILLNSGTHSYYEALSPLNKYRIKDALGLSEVYDIENNIEINNIVTNKTLNYFHKIELKHKLHVDLASRDFNKITATLKECDLSLKEHDELLQKPSDIERILDNPLLFTQNCKKLAETGLLQPSNIQRMLKTPTLFAQNYKLLENAKLLHPNNIEKILNEPLLYAHHFNKLEDAALLQPEYIQQVLKDPDLFIQNHKKLEAIELLEYKYIKSMLENPILFVKNCKKLENAGLTRPEHIAKMLESSPLFAQSYKYLEDAHLLRPTDIQKMLNDLHSFAQSCKILQDLRIDSGD</sequence>
<evidence type="ECO:0000313" key="1">
    <source>
        <dbReference type="EMBL" id="ALB22868.1"/>
    </source>
</evidence>
<dbReference type="RefSeq" id="WP_017377209.1">
    <property type="nucleotide sequence ID" value="NZ_CP012508.1"/>
</dbReference>
<proteinExistence type="predicted"/>
<dbReference type="AlphaFoldDB" id="A0A1L6TC09"/>